<evidence type="ECO:0000256" key="4">
    <source>
        <dbReference type="ARBA" id="ARBA00022517"/>
    </source>
</evidence>
<comment type="function">
    <text evidence="1">Plays a role in synthesis, processing and/or stability of 23S rRNA.</text>
</comment>
<keyword evidence="7" id="KW-1185">Reference proteome</keyword>
<sequence length="175" mass="19369">MLNRLPEYIDPLQLADKRGSLKGQISLNSLDRLKEGLSNDEGCVDIELFFGREGRLAKIEGQIKTILSLECQNCLQALELSVDSVVKLGIVSSIDEANRLPDDYEPLLVEQENISLKTLIEDELLLILPAFPKHEHNCFIPYSDNNKSDSSLVGGQSTIKSPFSILAKLKTSGDL</sequence>
<dbReference type="PANTHER" id="PTHR38099">
    <property type="entry name" value="LARGE RIBOSOMAL RNA SUBUNIT ACCUMULATION PROTEIN YCED"/>
    <property type="match status" value="1"/>
</dbReference>
<evidence type="ECO:0000313" key="6">
    <source>
        <dbReference type="EMBL" id="CAA9890129.1"/>
    </source>
</evidence>
<keyword evidence="4" id="KW-0690">Ribosome biogenesis</keyword>
<evidence type="ECO:0000256" key="3">
    <source>
        <dbReference type="ARBA" id="ARBA00015716"/>
    </source>
</evidence>
<dbReference type="AlphaFoldDB" id="A0A8S0XRN7"/>
<dbReference type="GO" id="GO:0042254">
    <property type="term" value="P:ribosome biogenesis"/>
    <property type="evidence" value="ECO:0007669"/>
    <property type="project" value="UniProtKB-KW"/>
</dbReference>
<dbReference type="GO" id="GO:0005829">
    <property type="term" value="C:cytosol"/>
    <property type="evidence" value="ECO:0007669"/>
    <property type="project" value="TreeGrafter"/>
</dbReference>
<reference evidence="6 7" key="1">
    <citation type="submission" date="2020-02" db="EMBL/GenBank/DDBJ databases">
        <authorList>
            <person name="Hogendoorn C."/>
        </authorList>
    </citation>
    <scope>NUCLEOTIDE SEQUENCE [LARGE SCALE GENOMIC DNA]</scope>
    <source>
        <strain evidence="6">METHB21</strain>
    </source>
</reference>
<organism evidence="6 7">
    <name type="scientific">Candidatus Methylobacter favarea</name>
    <dbReference type="NCBI Taxonomy" id="2707345"/>
    <lineage>
        <taxon>Bacteria</taxon>
        <taxon>Pseudomonadati</taxon>
        <taxon>Pseudomonadota</taxon>
        <taxon>Gammaproteobacteria</taxon>
        <taxon>Methylococcales</taxon>
        <taxon>Methylococcaceae</taxon>
        <taxon>Methylobacter</taxon>
    </lineage>
</organism>
<dbReference type="InterPro" id="IPR003772">
    <property type="entry name" value="YceD"/>
</dbReference>
<protein>
    <recommendedName>
        <fullName evidence="3">Large ribosomal RNA subunit accumulation protein YceD</fullName>
    </recommendedName>
    <alternativeName>
        <fullName evidence="5">23S rRNA accumulation protein YceD</fullName>
    </alternativeName>
</protein>
<dbReference type="PANTHER" id="PTHR38099:SF1">
    <property type="entry name" value="LARGE RIBOSOMAL RNA SUBUNIT ACCUMULATION PROTEIN YCED"/>
    <property type="match status" value="1"/>
</dbReference>
<comment type="similarity">
    <text evidence="2">Belongs to the DUF177 domain family.</text>
</comment>
<dbReference type="EMBL" id="CADCXN010000046">
    <property type="protein sequence ID" value="CAA9890129.1"/>
    <property type="molecule type" value="Genomic_DNA"/>
</dbReference>
<evidence type="ECO:0000256" key="5">
    <source>
        <dbReference type="ARBA" id="ARBA00031841"/>
    </source>
</evidence>
<accession>A0A8S0XRN7</accession>
<evidence type="ECO:0000256" key="1">
    <source>
        <dbReference type="ARBA" id="ARBA00002868"/>
    </source>
</evidence>
<proteinExistence type="inferred from homology"/>
<dbReference type="Pfam" id="PF02620">
    <property type="entry name" value="YceD"/>
    <property type="match status" value="1"/>
</dbReference>
<comment type="caution">
    <text evidence="6">The sequence shown here is derived from an EMBL/GenBank/DDBJ whole genome shotgun (WGS) entry which is preliminary data.</text>
</comment>
<evidence type="ECO:0000256" key="2">
    <source>
        <dbReference type="ARBA" id="ARBA00010740"/>
    </source>
</evidence>
<evidence type="ECO:0000313" key="7">
    <source>
        <dbReference type="Proteomes" id="UP000494216"/>
    </source>
</evidence>
<dbReference type="InterPro" id="IPR039255">
    <property type="entry name" value="YceD_bac"/>
</dbReference>
<dbReference type="Proteomes" id="UP000494216">
    <property type="component" value="Unassembled WGS sequence"/>
</dbReference>
<gene>
    <name evidence="6" type="ORF">METHB2_190016</name>
</gene>
<name>A0A8S0XRN7_9GAMM</name>